<keyword evidence="1" id="KW-0812">Transmembrane</keyword>
<keyword evidence="1" id="KW-0472">Membrane</keyword>
<sequence length="118" mass="13233">MSPQQFLFLSTFILLILSLFVCYRSLHHSFPSISVSHTLSLSLSLSPPASRRILSPEFSLRILSLSPELSRHLSPDRSRWHLSPDRSRWLLSLACSLGCLSPVEECVLSTVAWGLSPE</sequence>
<evidence type="ECO:0000313" key="2">
    <source>
        <dbReference type="EMBL" id="CAG6617493.1"/>
    </source>
</evidence>
<accession>A0A8D8M3T6</accession>
<feature type="transmembrane region" description="Helical" evidence="1">
    <location>
        <begin position="6"/>
        <end position="26"/>
    </location>
</feature>
<keyword evidence="1" id="KW-1133">Transmembrane helix</keyword>
<protein>
    <submittedName>
        <fullName evidence="2">Uncharacterized protein</fullName>
    </submittedName>
</protein>
<reference evidence="2" key="1">
    <citation type="submission" date="2021-05" db="EMBL/GenBank/DDBJ databases">
        <authorList>
            <person name="Alioto T."/>
            <person name="Alioto T."/>
            <person name="Gomez Garrido J."/>
        </authorList>
    </citation>
    <scope>NUCLEOTIDE SEQUENCE</scope>
</reference>
<evidence type="ECO:0000256" key="1">
    <source>
        <dbReference type="SAM" id="Phobius"/>
    </source>
</evidence>
<dbReference type="AlphaFoldDB" id="A0A8D8M3T6"/>
<name>A0A8D8M3T6_9HEMI</name>
<organism evidence="2">
    <name type="scientific">Cacopsylla melanoneura</name>
    <dbReference type="NCBI Taxonomy" id="428564"/>
    <lineage>
        <taxon>Eukaryota</taxon>
        <taxon>Metazoa</taxon>
        <taxon>Ecdysozoa</taxon>
        <taxon>Arthropoda</taxon>
        <taxon>Hexapoda</taxon>
        <taxon>Insecta</taxon>
        <taxon>Pterygota</taxon>
        <taxon>Neoptera</taxon>
        <taxon>Paraneoptera</taxon>
        <taxon>Hemiptera</taxon>
        <taxon>Sternorrhyncha</taxon>
        <taxon>Psylloidea</taxon>
        <taxon>Psyllidae</taxon>
        <taxon>Psyllinae</taxon>
        <taxon>Cacopsylla</taxon>
    </lineage>
</organism>
<dbReference type="EMBL" id="HBUF01039022">
    <property type="protein sequence ID" value="CAG6617493.1"/>
    <property type="molecule type" value="Transcribed_RNA"/>
</dbReference>
<proteinExistence type="predicted"/>